<dbReference type="InterPro" id="IPR010383">
    <property type="entry name" value="Glyco_hydrolase_94_b-supersand"/>
</dbReference>
<evidence type="ECO:0000313" key="9">
    <source>
        <dbReference type="Proteomes" id="UP000241247"/>
    </source>
</evidence>
<dbReference type="EMBL" id="PZZZ01000003">
    <property type="protein sequence ID" value="PTM96283.1"/>
    <property type="molecule type" value="Genomic_DNA"/>
</dbReference>
<dbReference type="Gene3D" id="1.50.10.140">
    <property type="match status" value="2"/>
</dbReference>
<dbReference type="SMART" id="SM01068">
    <property type="entry name" value="CBM_X"/>
    <property type="match status" value="2"/>
</dbReference>
<feature type="transmembrane region" description="Helical" evidence="3">
    <location>
        <begin position="831"/>
        <end position="854"/>
    </location>
</feature>
<dbReference type="InterPro" id="IPR021478">
    <property type="entry name" value="DUF3131"/>
</dbReference>
<feature type="domain" description="Glycosyl hydrolase 94 supersandwich" evidence="4">
    <location>
        <begin position="2058"/>
        <end position="2327"/>
    </location>
</feature>
<keyword evidence="3" id="KW-0472">Membrane</keyword>
<keyword evidence="3" id="KW-0812">Transmembrane</keyword>
<dbReference type="InterPro" id="IPR037018">
    <property type="entry name" value="GH65_N"/>
</dbReference>
<dbReference type="Gene3D" id="1.50.10.10">
    <property type="match status" value="1"/>
</dbReference>
<dbReference type="Pfam" id="PF17167">
    <property type="entry name" value="Glyco_hydro_94"/>
    <property type="match status" value="1"/>
</dbReference>
<feature type="domain" description="DUF3131" evidence="6">
    <location>
        <begin position="1001"/>
        <end position="1095"/>
    </location>
</feature>
<dbReference type="RefSeq" id="WP_108002351.1">
    <property type="nucleotide sequence ID" value="NZ_JBHEEX010000002.1"/>
</dbReference>
<keyword evidence="1" id="KW-0328">Glycosyltransferase</keyword>
<dbReference type="InterPro" id="IPR052047">
    <property type="entry name" value="GH94_Enzymes"/>
</dbReference>
<dbReference type="InterPro" id="IPR037820">
    <property type="entry name" value="GH94N_NdvB"/>
</dbReference>
<evidence type="ECO:0000259" key="5">
    <source>
        <dbReference type="Pfam" id="PF10091"/>
    </source>
</evidence>
<dbReference type="Gene3D" id="2.70.98.40">
    <property type="entry name" value="Glycoside hydrolase, family 65, N-terminal domain"/>
    <property type="match status" value="2"/>
</dbReference>
<dbReference type="PANTHER" id="PTHR37469:SF2">
    <property type="entry name" value="CELLOBIONIC ACID PHOSPHORYLASE"/>
    <property type="match status" value="1"/>
</dbReference>
<dbReference type="InterPro" id="IPR019282">
    <property type="entry name" value="Glycoamylase-like_cons_dom"/>
</dbReference>
<feature type="transmembrane region" description="Helical" evidence="3">
    <location>
        <begin position="959"/>
        <end position="978"/>
    </location>
</feature>
<dbReference type="InterPro" id="IPR033432">
    <property type="entry name" value="GH94_catalytic"/>
</dbReference>
<dbReference type="Pfam" id="PF10091">
    <property type="entry name" value="Glycoamylase"/>
    <property type="match status" value="1"/>
</dbReference>
<dbReference type="InterPro" id="IPR037824">
    <property type="entry name" value="GH94N_2_NdvB"/>
</dbReference>
<proteinExistence type="predicted"/>
<protein>
    <submittedName>
        <fullName evidence="8">Cyclic beta-1,2-glucan synthase</fullName>
    </submittedName>
</protein>
<dbReference type="GO" id="GO:0030246">
    <property type="term" value="F:carbohydrate binding"/>
    <property type="evidence" value="ECO:0007669"/>
    <property type="project" value="InterPro"/>
</dbReference>
<dbReference type="FunFam" id="2.70.98.40:FF:000007">
    <property type="entry name" value="Cyclic beta-1,2-glucan synthase"/>
    <property type="match status" value="1"/>
</dbReference>
<accession>A0A2T5BBG9</accession>
<comment type="caution">
    <text evidence="8">The sequence shown here is derived from an EMBL/GenBank/DDBJ whole genome shotgun (WGS) entry which is preliminary data.</text>
</comment>
<keyword evidence="2" id="KW-0808">Transferase</keyword>
<dbReference type="Pfam" id="PF06165">
    <property type="entry name" value="GH94_b-supersand"/>
    <property type="match status" value="2"/>
</dbReference>
<evidence type="ECO:0000259" key="4">
    <source>
        <dbReference type="Pfam" id="PF06165"/>
    </source>
</evidence>
<dbReference type="CDD" id="cd11756">
    <property type="entry name" value="GH94N_ChvB_NdvB_1_like"/>
    <property type="match status" value="1"/>
</dbReference>
<name>A0A2T5BBG9_MYCDI</name>
<evidence type="ECO:0000259" key="6">
    <source>
        <dbReference type="Pfam" id="PF11329"/>
    </source>
</evidence>
<evidence type="ECO:0000256" key="1">
    <source>
        <dbReference type="ARBA" id="ARBA00022676"/>
    </source>
</evidence>
<feature type="domain" description="Glycosyl hydrolase 94 supersandwich" evidence="4">
    <location>
        <begin position="1548"/>
        <end position="1824"/>
    </location>
</feature>
<dbReference type="CDD" id="cd11753">
    <property type="entry name" value="GH94N_ChvB_NdvB_2_like"/>
    <property type="match status" value="1"/>
</dbReference>
<dbReference type="SUPFAM" id="SSF48208">
    <property type="entry name" value="Six-hairpin glycosidases"/>
    <property type="match status" value="1"/>
</dbReference>
<evidence type="ECO:0000313" key="8">
    <source>
        <dbReference type="EMBL" id="PTM96283.1"/>
    </source>
</evidence>
<organism evidence="8 9">
    <name type="scientific">Mycoplana dimorpha</name>
    <dbReference type="NCBI Taxonomy" id="28320"/>
    <lineage>
        <taxon>Bacteria</taxon>
        <taxon>Pseudomonadati</taxon>
        <taxon>Pseudomonadota</taxon>
        <taxon>Alphaproteobacteria</taxon>
        <taxon>Hyphomicrobiales</taxon>
        <taxon>Rhizobiaceae</taxon>
        <taxon>Mycoplana</taxon>
    </lineage>
</organism>
<dbReference type="SUPFAM" id="SSF74650">
    <property type="entry name" value="Galactose mutarotase-like"/>
    <property type="match status" value="2"/>
</dbReference>
<feature type="transmembrane region" description="Helical" evidence="3">
    <location>
        <begin position="808"/>
        <end position="825"/>
    </location>
</feature>
<sequence>MSLHTRPQASSREAESRQIDYNDSIRDTYFTLEELSACGEDLARNGADTLPGFVPFDFRARHRENEKEIYRVYQTIARDVEAGATITPAAEWLIDNYYVVEEAIQEVRRDFPRRFYRQLPTMKVGDLEIPRTMALGWLYVAHTHSSVSRESLTAIVEGYQKIEAFKIGELWALPSIIRFILIENLRRIASRVDRSRGMRRKANEIADELIRLNDPQRSIVILREIEHLVADNTFVAQLLYRLRDGLQASGAAIQWLERQIEMRGSDLEEVLVAEQNRLSSGNATMSNLIRGLRAIDDTEWPVWVESVSRLDAALREGSDYSDLDFGSRNAYRDTIEKLARRSGQTELQVTQTALALTAEDMAAGNVAGAHEANVGTYLVGKKRILLEKRIGYRPSVLEHILRFTRSLDWVAIAGPVVLLTLCAMIGVYYFLDQMDIPDGAWLIMLILFALPASEGAVGLFNTLVTLSVKPTRLVGYEFHEGIPEEARTLVAVPCLISKRDHVDELVRNLEVHYLANPRGEIYFALVSDWVDSKVEESPEDLEVLEYAKREIALLSARYAYDGRTRFYLLHRRRLFNPQEGVWMGWERKRGKLHELNLLLRGDGDTSFLPGANTVPANVQYVLTLDSDTRLMRDAATKLVGKLFHPINRPQIDPATQQVVAGYSILQPRVTPSLTTGEQASTFQRIFSANRGVDPYVFTVSDVYQDLVGEGTFTGKGLYHVDAFEAALKGRIDENTVLSHDLLEGSYARCALVTDVEFVEDFPIRYEVETSRQHRWARGDWQLLPYIFGPSSGVPMLGRWKMYDNLRRCLIPVGWLVASVMGWYYMEPHQALIWQLVLIFLLFVAPTLSLITGVIPRRSDIVARAHLQTILSDVRAANAQVALRIVFIAHQAALMADATVRSLFRIFVSRRHMLEWRTAAQVHSASGGSVASYYVDMWQAPALAAISVALAVFSKTGLPFIAIPFAAIWALSPAIAWYVSRTAETEDELIVPDGVVTELRKIARRTWRYFETFVTAEQHFLPPDNFQETPHPVLAERTSPTNIGVYLLSVVSARDFGWISFEETVRRLEETVSTIDGMPKFRGHLYNWYRTNTLETLGPRYVSSVDSGNLAGHLIAVSSLCREWAEAPSAHLHANLDGIGDVASILSEALAELPDDRKTVRPLRRLIEERIAGFHNALAAVKREHEFASIRVINLAVLARDVNKLIANLDHEIKSTQSGEVVSWANALVATCEAHIADSVFDLGSIEALRQRLIVLRDRTRDIAFSMDFGFLFRPERRLLSIGYRVETNELDEACYDLLASEARLTSLFAIAKGDLPTEHWYKLGRPIVPIGARGALVSWSGSMFEYLMPPLVMQEPQGGILHQTNNLIVKEQQNHGRRLGTPWGISEAAFNARDHELTYQYTNFGVPTLGLKRGLGQNAVIAPYASLLAAQYAPKAALANLEELRRLGALGIYGFHDAVDFTPTRVPEGKRCAVVQNYMAHHHGMSIAAVANVVFNGALRSRFHADPVIEAAELLLQEKAPREIPVITTKREPETVGSTQADLLRPEVREIEDPMSQDREAVFLSNGHYSVMLTATGSGYSHWNGQSVTRFKPDPVEDRWGTFIFLRDTATNEWWSATTEPKRTEGEEAKAQFSDDKAEFFKTVGTLTSEVECIVASEHDAEGRRLTLLNTGPEDRFIEVTSYMEPVVTMDDTDNAHPLFARMFLKTEIGRRGDVVRVLRNKRDPNEPDMCVGHLIVDNAGSRRTEIETDRRNFIGRGRSLATAAAFDAGAQLSGVDGFTLDPIVALRRVVRVPAGKKVKVIFWTIAAPNREELDRGIDRYRHPDAFNHELIHAWTRSQVHLRHIGVTSQEAASFQALGRYLVYPDTHLRADVATVEAGLASQSALWPLSISGDFPIFVLRINDDADLEIAREALRAQEYLRHRGVIADLVILNEKASSYAQDMQHTLDQMCENLRMRGQPDGMRPHIFAVRRDLMEAATWQALLSTARAVFHARNGTLADQIQRAVSLFATPAAAQPAEARHAAPLKRLARVPRPIEINGAELDFWNGYGGFNAERREYVVKLRGGEGTPQPWINVIANQHFGFHVAAEGGAYTWSRNSRDYQLTHWTNDPVINRPSEAFYVKDRESGAVLVPFAGLSRDPSILFETWHGLGYSAFRSSSDGLELDLVQTVDGERPVKFSRLIVRNHGPSARRLSAYGYVEWVLGNNPAKTAPFVLCRQGDTGSAIFATNPYSLDFAGRVAFFATDAELSGTTASRREFIGREGDIVMPAAVTEGHQLSGNMECLGAPCAALMTDFELGPGESREIHFVLGDCDDAEAAAALAKEATTARFDPVLEKVRTFWGDFTGTLQVDTPDPALNLMVNTWLPYQALGCRLLARAAFYQASGAYGFRDQLQDTLAFLTHRPELARKQILNAASRQFHEGDVQHWWLPETGAGVRTNISDDVVWLAYAVIQYCRSTGRHDILDEKLTFIEGPPLAEGQHDAFYKPNRSDEAVSLFEHCARALDLAIRRTGENGLPLMLGGDWNDGMNRVGAEGRGTSVWLGWFLAGALRDFAPIASERGDAARAKAWLAHLETLKAALESAGWDGAYYRRGYFDDGTPFGSQESDECRIDSIAQSWSVLSGEGDAERARLAMDAVLDELADEETGIIKLFTPPFVDGAHDPGYIKAYPPGVRENGGQYTHAATWVVMALAMQDRADEAWTCLKMLNPINHASSPEAIETYRVEPYVVAADVYGEDFRKGRGGWTWYTGSAGWLYRSAVEGVLGIRKEEGRLVVTPAIPSDWPGYSAVVRLDGIEHRIQVQRTAEGKVVATIEAVKAKEVETTA</sequence>
<dbReference type="PANTHER" id="PTHR37469">
    <property type="entry name" value="CELLOBIONIC ACID PHOSPHORYLASE-RELATED"/>
    <property type="match status" value="1"/>
</dbReference>
<dbReference type="Gene3D" id="2.60.420.10">
    <property type="entry name" value="Maltose phosphorylase, domain 3"/>
    <property type="match status" value="1"/>
</dbReference>
<feature type="transmembrane region" description="Helical" evidence="3">
    <location>
        <begin position="409"/>
        <end position="431"/>
    </location>
</feature>
<evidence type="ECO:0000256" key="2">
    <source>
        <dbReference type="ARBA" id="ARBA00022679"/>
    </source>
</evidence>
<dbReference type="Proteomes" id="UP000241247">
    <property type="component" value="Unassembled WGS sequence"/>
</dbReference>
<feature type="transmembrane region" description="Helical" evidence="3">
    <location>
        <begin position="443"/>
        <end position="464"/>
    </location>
</feature>
<dbReference type="GO" id="GO:0016757">
    <property type="term" value="F:glycosyltransferase activity"/>
    <property type="evidence" value="ECO:0007669"/>
    <property type="project" value="UniProtKB-KW"/>
</dbReference>
<dbReference type="InterPro" id="IPR008928">
    <property type="entry name" value="6-hairpin_glycosidase_sf"/>
</dbReference>
<dbReference type="Pfam" id="PF11329">
    <property type="entry name" value="DUF3131"/>
    <property type="match status" value="1"/>
</dbReference>
<evidence type="ECO:0000256" key="3">
    <source>
        <dbReference type="SAM" id="Phobius"/>
    </source>
</evidence>
<gene>
    <name evidence="8" type="ORF">C7449_103297</name>
</gene>
<dbReference type="InterPro" id="IPR011013">
    <property type="entry name" value="Gal_mutarotase_sf_dom"/>
</dbReference>
<dbReference type="GO" id="GO:0005975">
    <property type="term" value="P:carbohydrate metabolic process"/>
    <property type="evidence" value="ECO:0007669"/>
    <property type="project" value="InterPro"/>
</dbReference>
<keyword evidence="3" id="KW-1133">Transmembrane helix</keyword>
<feature type="domain" description="Glycoamylase-like" evidence="5">
    <location>
        <begin position="1298"/>
        <end position="1505"/>
    </location>
</feature>
<reference evidence="8 9" key="1">
    <citation type="submission" date="2018-04" db="EMBL/GenBank/DDBJ databases">
        <title>Genomic Encyclopedia of Type Strains, Phase IV (KMG-IV): sequencing the most valuable type-strain genomes for metagenomic binning, comparative biology and taxonomic classification.</title>
        <authorList>
            <person name="Goeker M."/>
        </authorList>
    </citation>
    <scope>NUCLEOTIDE SEQUENCE [LARGE SCALE GENOMIC DNA]</scope>
    <source>
        <strain evidence="8 9">DSM 7138</strain>
    </source>
</reference>
<dbReference type="InterPro" id="IPR012341">
    <property type="entry name" value="6hp_glycosidase-like_sf"/>
</dbReference>
<feature type="domain" description="Glycosyl hydrolase 94 catalytic" evidence="7">
    <location>
        <begin position="2342"/>
        <end position="2767"/>
    </location>
</feature>
<dbReference type="OrthoDB" id="9769991at2"/>
<evidence type="ECO:0000259" key="7">
    <source>
        <dbReference type="Pfam" id="PF17167"/>
    </source>
</evidence>
<keyword evidence="9" id="KW-1185">Reference proteome</keyword>